<keyword evidence="3" id="KW-0966">Cell projection</keyword>
<feature type="compositionally biased region" description="Basic and acidic residues" evidence="1">
    <location>
        <begin position="22"/>
        <end position="35"/>
    </location>
</feature>
<keyword evidence="3" id="KW-0282">Flagellum</keyword>
<feature type="compositionally biased region" description="Polar residues" evidence="1">
    <location>
        <begin position="117"/>
        <end position="129"/>
    </location>
</feature>
<dbReference type="Proteomes" id="UP000238338">
    <property type="component" value="Unassembled WGS sequence"/>
</dbReference>
<evidence type="ECO:0000256" key="1">
    <source>
        <dbReference type="SAM" id="MobiDB-lite"/>
    </source>
</evidence>
<dbReference type="InterPro" id="IPR021136">
    <property type="entry name" value="Flagellar_hook_control-like_C"/>
</dbReference>
<feature type="compositionally biased region" description="Polar residues" evidence="1">
    <location>
        <begin position="202"/>
        <end position="213"/>
    </location>
</feature>
<evidence type="ECO:0000259" key="2">
    <source>
        <dbReference type="Pfam" id="PF02120"/>
    </source>
</evidence>
<protein>
    <submittedName>
        <fullName evidence="3">Flagellar hook-length control protein FliK</fullName>
    </submittedName>
</protein>
<dbReference type="Pfam" id="PF02120">
    <property type="entry name" value="Flg_hook"/>
    <property type="match status" value="1"/>
</dbReference>
<accession>A0A2S8S8L1</accession>
<evidence type="ECO:0000313" key="4">
    <source>
        <dbReference type="Proteomes" id="UP000238338"/>
    </source>
</evidence>
<dbReference type="AlphaFoldDB" id="A0A2S8S8L1"/>
<keyword evidence="4" id="KW-1185">Reference proteome</keyword>
<dbReference type="Gene3D" id="3.30.750.140">
    <property type="match status" value="1"/>
</dbReference>
<feature type="region of interest" description="Disordered" evidence="1">
    <location>
        <begin position="374"/>
        <end position="404"/>
    </location>
</feature>
<feature type="region of interest" description="Disordered" evidence="1">
    <location>
        <begin position="1"/>
        <end position="35"/>
    </location>
</feature>
<sequence length="404" mass="40726">MEITPAMLISIQPQPPAAPAKDTADGTRTRDTERDDSGAFAACFAGMAAPVPMPAAAAGERPTPEGAEGKAVLEPALAADGGEAGLAPGAAKVADATDPMVEAKAAASMHDAPGQPSLVTETPTLSETGNAPEGTPSATPDAEPGGLAPDGSDGKAEAANQGGAPQASKAEDSKARTMVAELTDLPTDDGAGPDTAPAVKSTPAQHASGSGDPSPTPSVAKEAATMGSDGSGTAATPLPSVATTPAGTQPQHISDGPAPQTTQQGAGITDIGRQAAHSVAHAIRHMEGGSVEIALSPEELGHIRLLLRDHTTATPTVTLHADRADTLDLMRRHIDILAQDLRDMGYRDVSFSFGGQTHDGGATARQHMFRADPIDTLDTPQGKTPPAPIHQSRPAPDGALDLRI</sequence>
<name>A0A2S8S8L1_9RHOB</name>
<feature type="compositionally biased region" description="Polar residues" evidence="1">
    <location>
        <begin position="241"/>
        <end position="252"/>
    </location>
</feature>
<comment type="caution">
    <text evidence="3">The sequence shown here is derived from an EMBL/GenBank/DDBJ whole genome shotgun (WGS) entry which is preliminary data.</text>
</comment>
<dbReference type="EMBL" id="PVEP01000003">
    <property type="protein sequence ID" value="PQV57126.1"/>
    <property type="molecule type" value="Genomic_DNA"/>
</dbReference>
<reference evidence="3 4" key="1">
    <citation type="submission" date="2018-02" db="EMBL/GenBank/DDBJ databases">
        <title>Genomic Encyclopedia of Archaeal and Bacterial Type Strains, Phase II (KMG-II): from individual species to whole genera.</title>
        <authorList>
            <person name="Goeker M."/>
        </authorList>
    </citation>
    <scope>NUCLEOTIDE SEQUENCE [LARGE SCALE GENOMIC DNA]</scope>
    <source>
        <strain evidence="3 4">DSM 18921</strain>
    </source>
</reference>
<gene>
    <name evidence="3" type="ORF">LX70_01985</name>
</gene>
<evidence type="ECO:0000313" key="3">
    <source>
        <dbReference type="EMBL" id="PQV57126.1"/>
    </source>
</evidence>
<dbReference type="CDD" id="cd17470">
    <property type="entry name" value="T3SS_Flik_C"/>
    <property type="match status" value="1"/>
</dbReference>
<feature type="domain" description="Flagellar hook-length control protein-like C-terminal" evidence="2">
    <location>
        <begin position="290"/>
        <end position="359"/>
    </location>
</feature>
<dbReference type="InterPro" id="IPR038610">
    <property type="entry name" value="FliK-like_C_sf"/>
</dbReference>
<proteinExistence type="predicted"/>
<feature type="region of interest" description="Disordered" evidence="1">
    <location>
        <begin position="103"/>
        <end position="265"/>
    </location>
</feature>
<keyword evidence="3" id="KW-0969">Cilium</keyword>
<organism evidence="3 4">
    <name type="scientific">Albidovulum denitrificans</name>
    <dbReference type="NCBI Taxonomy" id="404881"/>
    <lineage>
        <taxon>Bacteria</taxon>
        <taxon>Pseudomonadati</taxon>
        <taxon>Pseudomonadota</taxon>
        <taxon>Alphaproteobacteria</taxon>
        <taxon>Rhodobacterales</taxon>
        <taxon>Paracoccaceae</taxon>
        <taxon>Albidovulum</taxon>
    </lineage>
</organism>